<dbReference type="EMBL" id="JAWDGP010003244">
    <property type="protein sequence ID" value="KAK3776161.1"/>
    <property type="molecule type" value="Genomic_DNA"/>
</dbReference>
<evidence type="ECO:0000313" key="2">
    <source>
        <dbReference type="Proteomes" id="UP001283361"/>
    </source>
</evidence>
<comment type="caution">
    <text evidence="1">The sequence shown here is derived from an EMBL/GenBank/DDBJ whole genome shotgun (WGS) entry which is preliminary data.</text>
</comment>
<evidence type="ECO:0000313" key="1">
    <source>
        <dbReference type="EMBL" id="KAK3776161.1"/>
    </source>
</evidence>
<dbReference type="AlphaFoldDB" id="A0AAE1DMG7"/>
<sequence>MLHLYCTRRRMEIQIHDAKTTCMRLENSFHGRKKTFTDRADLMEKVTKRRLIKNKRSVQSQRQEDTREEKEIVRKVYRQPSGRMETYEEEDRAEAVGEIIGAPIWRKSHIGPRFLNSLDPTNRIAPMVSHAPWRSRQNHLGETEFLWTRVQQNIMNYEMDVSDLPIVTLSKDTQACQESKLFLMEPMIQREVKGSLACVKGYLVHHCGRDSRLLMGWLQISRSHFFKTRDTRIRDVVCRQETMWDSDSASNRIGTMEAVSGRPFYAHDKVFTTIECNAKRAVIQALKEDFVWIFLKLRVIGLS</sequence>
<keyword evidence="2" id="KW-1185">Reference proteome</keyword>
<reference evidence="1" key="1">
    <citation type="journal article" date="2023" name="G3 (Bethesda)">
        <title>A reference genome for the long-term kleptoplast-retaining sea slug Elysia crispata morphotype clarki.</title>
        <authorList>
            <person name="Eastman K.E."/>
            <person name="Pendleton A.L."/>
            <person name="Shaikh M.A."/>
            <person name="Suttiyut T."/>
            <person name="Ogas R."/>
            <person name="Tomko P."/>
            <person name="Gavelis G."/>
            <person name="Widhalm J.R."/>
            <person name="Wisecaver J.H."/>
        </authorList>
    </citation>
    <scope>NUCLEOTIDE SEQUENCE</scope>
    <source>
        <strain evidence="1">ECLA1</strain>
    </source>
</reference>
<organism evidence="1 2">
    <name type="scientific">Elysia crispata</name>
    <name type="common">lettuce slug</name>
    <dbReference type="NCBI Taxonomy" id="231223"/>
    <lineage>
        <taxon>Eukaryota</taxon>
        <taxon>Metazoa</taxon>
        <taxon>Spiralia</taxon>
        <taxon>Lophotrochozoa</taxon>
        <taxon>Mollusca</taxon>
        <taxon>Gastropoda</taxon>
        <taxon>Heterobranchia</taxon>
        <taxon>Euthyneura</taxon>
        <taxon>Panpulmonata</taxon>
        <taxon>Sacoglossa</taxon>
        <taxon>Placobranchoidea</taxon>
        <taxon>Plakobranchidae</taxon>
        <taxon>Elysia</taxon>
    </lineage>
</organism>
<dbReference type="Proteomes" id="UP001283361">
    <property type="component" value="Unassembled WGS sequence"/>
</dbReference>
<name>A0AAE1DMG7_9GAST</name>
<proteinExistence type="predicted"/>
<accession>A0AAE1DMG7</accession>
<protein>
    <submittedName>
        <fullName evidence="1">Uncharacterized protein</fullName>
    </submittedName>
</protein>
<gene>
    <name evidence="1" type="ORF">RRG08_016301</name>
</gene>